<organism evidence="1 2">
    <name type="scientific">Paragonimus westermani</name>
    <dbReference type="NCBI Taxonomy" id="34504"/>
    <lineage>
        <taxon>Eukaryota</taxon>
        <taxon>Metazoa</taxon>
        <taxon>Spiralia</taxon>
        <taxon>Lophotrochozoa</taxon>
        <taxon>Platyhelminthes</taxon>
        <taxon>Trematoda</taxon>
        <taxon>Digenea</taxon>
        <taxon>Plagiorchiida</taxon>
        <taxon>Troglotremata</taxon>
        <taxon>Troglotrematidae</taxon>
        <taxon>Paragonimus</taxon>
    </lineage>
</organism>
<evidence type="ECO:0000313" key="2">
    <source>
        <dbReference type="Proteomes" id="UP000324629"/>
    </source>
</evidence>
<gene>
    <name evidence="1" type="ORF">DEA37_0012035</name>
</gene>
<name>A0A5J4NDM3_9TREM</name>
<dbReference type="EMBL" id="QNGE01003806">
    <property type="protein sequence ID" value="KAA3673592.1"/>
    <property type="molecule type" value="Genomic_DNA"/>
</dbReference>
<evidence type="ECO:0000313" key="1">
    <source>
        <dbReference type="EMBL" id="KAA3673592.1"/>
    </source>
</evidence>
<reference evidence="1 2" key="1">
    <citation type="journal article" date="2019" name="Gigascience">
        <title>Whole-genome sequence of the oriental lung fluke Paragonimus westermani.</title>
        <authorList>
            <person name="Oey H."/>
            <person name="Zakrzewski M."/>
            <person name="Narain K."/>
            <person name="Devi K.R."/>
            <person name="Agatsuma T."/>
            <person name="Nawaratna S."/>
            <person name="Gobert G.N."/>
            <person name="Jones M.K."/>
            <person name="Ragan M.A."/>
            <person name="McManus D.P."/>
            <person name="Krause L."/>
        </authorList>
    </citation>
    <scope>NUCLEOTIDE SEQUENCE [LARGE SCALE GENOMIC DNA]</scope>
    <source>
        <strain evidence="1 2">IND2009</strain>
    </source>
</reference>
<accession>A0A5J4NDM3</accession>
<keyword evidence="2" id="KW-1185">Reference proteome</keyword>
<comment type="caution">
    <text evidence="1">The sequence shown here is derived from an EMBL/GenBank/DDBJ whole genome shotgun (WGS) entry which is preliminary data.</text>
</comment>
<proteinExistence type="predicted"/>
<protein>
    <submittedName>
        <fullName evidence="1">Uncharacterized protein</fullName>
    </submittedName>
</protein>
<dbReference type="AlphaFoldDB" id="A0A5J4NDM3"/>
<dbReference type="Proteomes" id="UP000324629">
    <property type="component" value="Unassembled WGS sequence"/>
</dbReference>
<sequence length="273" mass="29618">MVKRRPTAVQLTADEINNFLAHSDDENDSDWDDVGETDMETYLASVAPSEKPTKPNRGTLIIDKNTEETIHEPNNNNICTPVCPSSMPNRPTAVRRDVGVDDLFRSQPSNTTCPTEVSVVELFGSASSDSDDNVGALEDGEDDDVIPLSGHGIQIQKSLTKLKRRQRECEIERQIESDILNSQTALTTAASSNTSRREVHLSVSSALAACAARRKQAIADLNHTQHLNNLTASPGRPGPSLSAHLNGVDNVTASNTDTQINDAWVAVPTNLRI</sequence>